<evidence type="ECO:0000256" key="2">
    <source>
        <dbReference type="ARBA" id="ARBA00006375"/>
    </source>
</evidence>
<dbReference type="InterPro" id="IPR002048">
    <property type="entry name" value="EF_hand_dom"/>
</dbReference>
<keyword evidence="8" id="KW-0472">Membrane</keyword>
<feature type="domain" description="EF-hand" evidence="9">
    <location>
        <begin position="19"/>
        <end position="54"/>
    </location>
</feature>
<feature type="domain" description="EF-hand" evidence="9">
    <location>
        <begin position="85"/>
        <end position="120"/>
    </location>
</feature>
<comment type="similarity">
    <text evidence="3">Belongs to the calmodulin family.</text>
</comment>
<dbReference type="Ensembl" id="ENSCHIT00010034858.1">
    <property type="protein sequence ID" value="ENSCHIP00010024628.1"/>
    <property type="gene ID" value="ENSCHIG00010018376.1"/>
</dbReference>
<sequence length="254" mass="28658">MLRGRGGFLPPTVAGQEHEFDSLFEELLQKLGRRGDGLMDIAELQEGLEALGFPPGGEGEIILKSVVDNEHNLLDLDTFMQYIKDNEINMKLTFKSLDTNNDGVIDPSEIINSLNLIGIHISEKEALKILESMDADGSLTVDWDEWRKYFLFKPARNMEEIAHYWSHFTVSGLFLRICMSYSMNHGCIAGTCARTCTAPLERLKTLMQVISEVLIIFLDFFHVQIASLVQQPSDIPFSFTCILEFCDGDRSANK</sequence>
<dbReference type="InterPro" id="IPR023395">
    <property type="entry name" value="MCP_dom_sf"/>
</dbReference>
<keyword evidence="4" id="KW-0812">Transmembrane</keyword>
<accession>A0A8C2R7C7</accession>
<dbReference type="GO" id="GO:0005509">
    <property type="term" value="F:calcium ion binding"/>
    <property type="evidence" value="ECO:0007669"/>
    <property type="project" value="InterPro"/>
</dbReference>
<feature type="domain" description="EF-hand" evidence="9">
    <location>
        <begin position="121"/>
        <end position="156"/>
    </location>
</feature>
<organism evidence="10">
    <name type="scientific">Capra hircus</name>
    <name type="common">Goat</name>
    <dbReference type="NCBI Taxonomy" id="9925"/>
    <lineage>
        <taxon>Eukaryota</taxon>
        <taxon>Metazoa</taxon>
        <taxon>Chordata</taxon>
        <taxon>Craniata</taxon>
        <taxon>Vertebrata</taxon>
        <taxon>Euteleostomi</taxon>
        <taxon>Mammalia</taxon>
        <taxon>Eutheria</taxon>
        <taxon>Laurasiatheria</taxon>
        <taxon>Artiodactyla</taxon>
        <taxon>Ruminantia</taxon>
        <taxon>Pecora</taxon>
        <taxon>Bovidae</taxon>
        <taxon>Caprinae</taxon>
        <taxon>Capra</taxon>
    </lineage>
</organism>
<evidence type="ECO:0000256" key="7">
    <source>
        <dbReference type="ARBA" id="ARBA00022837"/>
    </source>
</evidence>
<proteinExistence type="inferred from homology"/>
<keyword evidence="7" id="KW-0106">Calcium</keyword>
<comment type="similarity">
    <text evidence="2">Belongs to the mitochondrial carrier (TC 2.A.29) family.</text>
</comment>
<comment type="subcellular location">
    <subcellularLocation>
        <location evidence="1">Mitochondrion inner membrane</location>
        <topology evidence="1">Multi-pass membrane protein</topology>
    </subcellularLocation>
</comment>
<evidence type="ECO:0000313" key="10">
    <source>
        <dbReference type="Ensembl" id="ENSCHIP00010024628.1"/>
    </source>
</evidence>
<dbReference type="AlphaFoldDB" id="A0A8C2R7C7"/>
<dbReference type="InterPro" id="IPR011992">
    <property type="entry name" value="EF-hand-dom_pair"/>
</dbReference>
<dbReference type="Gene3D" id="1.10.238.10">
    <property type="entry name" value="EF-hand"/>
    <property type="match status" value="2"/>
</dbReference>
<dbReference type="InterPro" id="IPR018108">
    <property type="entry name" value="MCP_transmembrane"/>
</dbReference>
<evidence type="ECO:0000259" key="9">
    <source>
        <dbReference type="PROSITE" id="PS50222"/>
    </source>
</evidence>
<name>A0A8C2R7C7_CAPHI</name>
<evidence type="ECO:0000256" key="1">
    <source>
        <dbReference type="ARBA" id="ARBA00004448"/>
    </source>
</evidence>
<evidence type="ECO:0000256" key="6">
    <source>
        <dbReference type="ARBA" id="ARBA00022737"/>
    </source>
</evidence>
<dbReference type="SUPFAM" id="SSF103506">
    <property type="entry name" value="Mitochondrial carrier"/>
    <property type="match status" value="1"/>
</dbReference>
<reference evidence="10" key="2">
    <citation type="submission" date="2025-08" db="UniProtKB">
        <authorList>
            <consortium name="Ensembl"/>
        </authorList>
    </citation>
    <scope>IDENTIFICATION</scope>
</reference>
<reference evidence="10" key="1">
    <citation type="submission" date="2019-03" db="EMBL/GenBank/DDBJ databases">
        <title>Genome sequencing and reference-guided assembly of Black Bengal Goat (Capra hircus).</title>
        <authorList>
            <person name="Siddiki A.Z."/>
            <person name="Baten A."/>
            <person name="Billah M."/>
            <person name="Alam M.A.U."/>
            <person name="Shawrob K.S.M."/>
            <person name="Saha S."/>
            <person name="Chowdhury M."/>
            <person name="Rahman A.H."/>
            <person name="Stear M."/>
            <person name="Miah G."/>
            <person name="Das G.B."/>
            <person name="Hossain M.M."/>
            <person name="Kumkum M."/>
            <person name="Islam M.S."/>
            <person name="Mollah A.M."/>
            <person name="Ahsan A."/>
            <person name="Tusar F."/>
            <person name="Khan M.K.I."/>
        </authorList>
    </citation>
    <scope>NUCLEOTIDE SEQUENCE [LARGE SCALE GENOMIC DNA]</scope>
</reference>
<dbReference type="PANTHER" id="PTHR23048:SF0">
    <property type="entry name" value="CALMODULIN LIKE 3"/>
    <property type="match status" value="1"/>
</dbReference>
<evidence type="ECO:0000256" key="3">
    <source>
        <dbReference type="ARBA" id="ARBA00009763"/>
    </source>
</evidence>
<dbReference type="InterPro" id="IPR018247">
    <property type="entry name" value="EF_Hand_1_Ca_BS"/>
</dbReference>
<dbReference type="CDD" id="cd00051">
    <property type="entry name" value="EFh"/>
    <property type="match status" value="1"/>
</dbReference>
<dbReference type="PROSITE" id="PS00018">
    <property type="entry name" value="EF_HAND_1"/>
    <property type="match status" value="1"/>
</dbReference>
<protein>
    <recommendedName>
        <fullName evidence="9">EF-hand domain-containing protein</fullName>
    </recommendedName>
</protein>
<dbReference type="InterPro" id="IPR050230">
    <property type="entry name" value="CALM/Myosin/TropC-like"/>
</dbReference>
<evidence type="ECO:0000256" key="4">
    <source>
        <dbReference type="ARBA" id="ARBA00022692"/>
    </source>
</evidence>
<keyword evidence="5" id="KW-0479">Metal-binding</keyword>
<evidence type="ECO:0000256" key="8">
    <source>
        <dbReference type="ARBA" id="ARBA00023136"/>
    </source>
</evidence>
<dbReference type="GO" id="GO:0005743">
    <property type="term" value="C:mitochondrial inner membrane"/>
    <property type="evidence" value="ECO:0007669"/>
    <property type="project" value="UniProtKB-SubCell"/>
</dbReference>
<dbReference type="PROSITE" id="PS50222">
    <property type="entry name" value="EF_HAND_2"/>
    <property type="match status" value="3"/>
</dbReference>
<dbReference type="SUPFAM" id="SSF47473">
    <property type="entry name" value="EF-hand"/>
    <property type="match status" value="1"/>
</dbReference>
<dbReference type="FunFam" id="1.10.238.10:FF:000028">
    <property type="entry name" value="Putative calcium-binding mitochondrial carrier protein scamc-2"/>
    <property type="match status" value="1"/>
</dbReference>
<dbReference type="Pfam" id="PF13499">
    <property type="entry name" value="EF-hand_7"/>
    <property type="match status" value="1"/>
</dbReference>
<dbReference type="Pfam" id="PF00153">
    <property type="entry name" value="Mito_carr"/>
    <property type="match status" value="1"/>
</dbReference>
<dbReference type="GO" id="GO:0016460">
    <property type="term" value="C:myosin II complex"/>
    <property type="evidence" value="ECO:0007669"/>
    <property type="project" value="TreeGrafter"/>
</dbReference>
<keyword evidence="6" id="KW-0677">Repeat</keyword>
<evidence type="ECO:0000256" key="5">
    <source>
        <dbReference type="ARBA" id="ARBA00022723"/>
    </source>
</evidence>
<dbReference type="PANTHER" id="PTHR23048">
    <property type="entry name" value="MYOSIN LIGHT CHAIN 1, 3"/>
    <property type="match status" value="1"/>
</dbReference>